<keyword evidence="1" id="KW-1133">Transmembrane helix</keyword>
<dbReference type="EMBL" id="JACHDB010000001">
    <property type="protein sequence ID" value="MBB5433617.1"/>
    <property type="molecule type" value="Genomic_DNA"/>
</dbReference>
<organism evidence="2 3">
    <name type="scientific">Nocardiopsis composta</name>
    <dbReference type="NCBI Taxonomy" id="157465"/>
    <lineage>
        <taxon>Bacteria</taxon>
        <taxon>Bacillati</taxon>
        <taxon>Actinomycetota</taxon>
        <taxon>Actinomycetes</taxon>
        <taxon>Streptosporangiales</taxon>
        <taxon>Nocardiopsidaceae</taxon>
        <taxon>Nocardiopsis</taxon>
    </lineage>
</organism>
<comment type="caution">
    <text evidence="2">The sequence shown here is derived from an EMBL/GenBank/DDBJ whole genome shotgun (WGS) entry which is preliminary data.</text>
</comment>
<feature type="transmembrane region" description="Helical" evidence="1">
    <location>
        <begin position="69"/>
        <end position="92"/>
    </location>
</feature>
<reference evidence="2 3" key="1">
    <citation type="submission" date="2020-08" db="EMBL/GenBank/DDBJ databases">
        <title>Sequencing the genomes of 1000 actinobacteria strains.</title>
        <authorList>
            <person name="Klenk H.-P."/>
        </authorList>
    </citation>
    <scope>NUCLEOTIDE SEQUENCE [LARGE SCALE GENOMIC DNA]</scope>
    <source>
        <strain evidence="2 3">DSM 44551</strain>
    </source>
</reference>
<keyword evidence="1" id="KW-0472">Membrane</keyword>
<sequence>MTTAESHHAAPGAVRDAPSLRTVVAVELVKLRRGFPLWLSTVLPPVLVLPLGLIAAVSPEGRGGDVWGVWFGVTLMFWGIFHPMGAALYAAMSVRTDLASRRLVYTYAFPRHRLLVGRFLALLVLGLGSAALLTVLLAAAGLLLAGPAAAAEAPVGVAVPWLAGAGTLALCLAAAERWGTGACAAVGVAGMMLAATVADTAAGWFIPMAWPMRAVVPLAGIHANGVPLEPGDPLFTLAPLPVLAVLSLVLSAAALAAGARHVNRKEL</sequence>
<proteinExistence type="predicted"/>
<keyword evidence="1" id="KW-0812">Transmembrane</keyword>
<evidence type="ECO:0000313" key="2">
    <source>
        <dbReference type="EMBL" id="MBB5433617.1"/>
    </source>
</evidence>
<dbReference type="RefSeq" id="WP_184393516.1">
    <property type="nucleotide sequence ID" value="NZ_BAAAJD010000125.1"/>
</dbReference>
<feature type="transmembrane region" description="Helical" evidence="1">
    <location>
        <begin position="234"/>
        <end position="257"/>
    </location>
</feature>
<evidence type="ECO:0000256" key="1">
    <source>
        <dbReference type="SAM" id="Phobius"/>
    </source>
</evidence>
<feature type="transmembrane region" description="Helical" evidence="1">
    <location>
        <begin position="182"/>
        <end position="206"/>
    </location>
</feature>
<feature type="transmembrane region" description="Helical" evidence="1">
    <location>
        <begin position="157"/>
        <end position="175"/>
    </location>
</feature>
<feature type="transmembrane region" description="Helical" evidence="1">
    <location>
        <begin position="37"/>
        <end position="57"/>
    </location>
</feature>
<dbReference type="Proteomes" id="UP000572635">
    <property type="component" value="Unassembled WGS sequence"/>
</dbReference>
<feature type="transmembrane region" description="Helical" evidence="1">
    <location>
        <begin position="119"/>
        <end position="145"/>
    </location>
</feature>
<protein>
    <submittedName>
        <fullName evidence="2">ABC-2 type transport system permease protein</fullName>
    </submittedName>
</protein>
<dbReference type="AlphaFoldDB" id="A0A7W8VER7"/>
<gene>
    <name evidence="2" type="ORF">HDA36_003701</name>
</gene>
<accession>A0A7W8VER7</accession>
<keyword evidence="3" id="KW-1185">Reference proteome</keyword>
<name>A0A7W8VER7_9ACTN</name>
<evidence type="ECO:0000313" key="3">
    <source>
        <dbReference type="Proteomes" id="UP000572635"/>
    </source>
</evidence>